<reference evidence="2 3" key="1">
    <citation type="journal article" date="2015" name="Genome Announc.">
        <title>Expanding the biotechnology potential of lactobacilli through comparative genomics of 213 strains and associated genera.</title>
        <authorList>
            <person name="Sun Z."/>
            <person name="Harris H.M."/>
            <person name="McCann A."/>
            <person name="Guo C."/>
            <person name="Argimon S."/>
            <person name="Zhang W."/>
            <person name="Yang X."/>
            <person name="Jeffery I.B."/>
            <person name="Cooney J.C."/>
            <person name="Kagawa T.F."/>
            <person name="Liu W."/>
            <person name="Song Y."/>
            <person name="Salvetti E."/>
            <person name="Wrobel A."/>
            <person name="Rasinkangas P."/>
            <person name="Parkhill J."/>
            <person name="Rea M.C."/>
            <person name="O'Sullivan O."/>
            <person name="Ritari J."/>
            <person name="Douillard F.P."/>
            <person name="Paul Ross R."/>
            <person name="Yang R."/>
            <person name="Briner A.E."/>
            <person name="Felis G.E."/>
            <person name="de Vos W.M."/>
            <person name="Barrangou R."/>
            <person name="Klaenhammer T.R."/>
            <person name="Caufield P.W."/>
            <person name="Cui Y."/>
            <person name="Zhang H."/>
            <person name="O'Toole P.W."/>
        </authorList>
    </citation>
    <scope>NUCLEOTIDE SEQUENCE [LARGE SCALE GENOMIC DNA]</scope>
    <source>
        <strain evidence="2 3">DSM 20534</strain>
    </source>
</reference>
<dbReference type="EMBL" id="AZCV01000001">
    <property type="protein sequence ID" value="KRK38381.1"/>
    <property type="molecule type" value="Genomic_DNA"/>
</dbReference>
<proteinExistence type="predicted"/>
<feature type="transmembrane region" description="Helical" evidence="1">
    <location>
        <begin position="6"/>
        <end position="29"/>
    </location>
</feature>
<dbReference type="PATRIC" id="fig|1423722.3.peg.64"/>
<name>A0A0R1GVK2_9LACO</name>
<keyword evidence="1" id="KW-0472">Membrane</keyword>
<evidence type="ECO:0000256" key="1">
    <source>
        <dbReference type="SAM" id="Phobius"/>
    </source>
</evidence>
<sequence length="104" mass="11877">MFATVLYWIAVVVLALWGLWSAVWSVIYLKNGENGNLWYFAIINAIVLILAGLVFLIYTHADWQWYWFVSKQLDISAYAAILGVYVVLVILQFALGFQKTAKKA</sequence>
<keyword evidence="3" id="KW-1185">Reference proteome</keyword>
<gene>
    <name evidence="2" type="ORF">FC62_GL000064</name>
</gene>
<comment type="caution">
    <text evidence="2">The sequence shown here is derived from an EMBL/GenBank/DDBJ whole genome shotgun (WGS) entry which is preliminary data.</text>
</comment>
<organism evidence="2 3">
    <name type="scientific">Amylolactobacillus amylotrophicus DSM 20534</name>
    <dbReference type="NCBI Taxonomy" id="1423722"/>
    <lineage>
        <taxon>Bacteria</taxon>
        <taxon>Bacillati</taxon>
        <taxon>Bacillota</taxon>
        <taxon>Bacilli</taxon>
        <taxon>Lactobacillales</taxon>
        <taxon>Lactobacillaceae</taxon>
        <taxon>Amylolactobacillus</taxon>
    </lineage>
</organism>
<keyword evidence="1" id="KW-1133">Transmembrane helix</keyword>
<dbReference type="RefSeq" id="WP_054744901.1">
    <property type="nucleotide sequence ID" value="NZ_AZCV01000001.1"/>
</dbReference>
<protein>
    <recommendedName>
        <fullName evidence="4">Integral membrane protein</fullName>
    </recommendedName>
</protein>
<evidence type="ECO:0008006" key="4">
    <source>
        <dbReference type="Google" id="ProtNLM"/>
    </source>
</evidence>
<evidence type="ECO:0000313" key="3">
    <source>
        <dbReference type="Proteomes" id="UP000050909"/>
    </source>
</evidence>
<dbReference type="Proteomes" id="UP000050909">
    <property type="component" value="Unassembled WGS sequence"/>
</dbReference>
<feature type="transmembrane region" description="Helical" evidence="1">
    <location>
        <begin position="78"/>
        <end position="97"/>
    </location>
</feature>
<evidence type="ECO:0000313" key="2">
    <source>
        <dbReference type="EMBL" id="KRK38381.1"/>
    </source>
</evidence>
<accession>A0A0R1GVK2</accession>
<dbReference type="AlphaFoldDB" id="A0A0R1GVK2"/>
<keyword evidence="1" id="KW-0812">Transmembrane</keyword>
<feature type="transmembrane region" description="Helical" evidence="1">
    <location>
        <begin position="36"/>
        <end position="58"/>
    </location>
</feature>